<evidence type="ECO:0000256" key="2">
    <source>
        <dbReference type="ARBA" id="ARBA00022741"/>
    </source>
</evidence>
<dbReference type="InterPro" id="IPR007373">
    <property type="entry name" value="Thiamin_PyroPKinase_B1-bd"/>
</dbReference>
<evidence type="ECO:0000256" key="5">
    <source>
        <dbReference type="NCBIfam" id="TIGR01378"/>
    </source>
</evidence>
<dbReference type="InterPro" id="IPR007371">
    <property type="entry name" value="TPK_catalytic"/>
</dbReference>
<dbReference type="Pfam" id="PF04265">
    <property type="entry name" value="TPK_B1_binding"/>
    <property type="match status" value="1"/>
</dbReference>
<proteinExistence type="predicted"/>
<dbReference type="EC" id="2.7.6.2" evidence="5"/>
<evidence type="ECO:0000313" key="7">
    <source>
        <dbReference type="EMBL" id="RFT07684.1"/>
    </source>
</evidence>
<dbReference type="NCBIfam" id="TIGR01378">
    <property type="entry name" value="thi_PPkinase"/>
    <property type="match status" value="1"/>
</dbReference>
<dbReference type="GO" id="GO:0009229">
    <property type="term" value="P:thiamine diphosphate biosynthetic process"/>
    <property type="evidence" value="ECO:0007669"/>
    <property type="project" value="InterPro"/>
</dbReference>
<dbReference type="InterPro" id="IPR036759">
    <property type="entry name" value="TPK_catalytic_sf"/>
</dbReference>
<accession>A0A3E2B6S9</accession>
<dbReference type="CDD" id="cd07995">
    <property type="entry name" value="TPK"/>
    <property type="match status" value="1"/>
</dbReference>
<dbReference type="Pfam" id="PF04263">
    <property type="entry name" value="TPK_catalytic"/>
    <property type="match status" value="1"/>
</dbReference>
<evidence type="ECO:0000256" key="3">
    <source>
        <dbReference type="ARBA" id="ARBA00022777"/>
    </source>
</evidence>
<dbReference type="OrthoDB" id="9804377at2"/>
<dbReference type="SMART" id="SM00983">
    <property type="entry name" value="TPK_B1_binding"/>
    <property type="match status" value="1"/>
</dbReference>
<feature type="domain" description="Thiamin pyrophosphokinase thiamin-binding" evidence="6">
    <location>
        <begin position="135"/>
        <end position="200"/>
    </location>
</feature>
<dbReference type="AlphaFoldDB" id="A0A3E2B6S9"/>
<dbReference type="PANTHER" id="PTHR41299">
    <property type="entry name" value="THIAMINE PYROPHOSPHOKINASE"/>
    <property type="match status" value="1"/>
</dbReference>
<keyword evidence="4" id="KW-0067">ATP-binding</keyword>
<dbReference type="Gene3D" id="3.40.50.10240">
    <property type="entry name" value="Thiamin pyrophosphokinase, catalytic domain"/>
    <property type="match status" value="1"/>
</dbReference>
<evidence type="ECO:0000313" key="8">
    <source>
        <dbReference type="Proteomes" id="UP000260649"/>
    </source>
</evidence>
<dbReference type="SUPFAM" id="SSF63999">
    <property type="entry name" value="Thiamin pyrophosphokinase, catalytic domain"/>
    <property type="match status" value="1"/>
</dbReference>
<dbReference type="InterPro" id="IPR006282">
    <property type="entry name" value="Thi_PPkinase"/>
</dbReference>
<dbReference type="GO" id="GO:0005524">
    <property type="term" value="F:ATP binding"/>
    <property type="evidence" value="ECO:0007669"/>
    <property type="project" value="UniProtKB-KW"/>
</dbReference>
<evidence type="ECO:0000256" key="1">
    <source>
        <dbReference type="ARBA" id="ARBA00022679"/>
    </source>
</evidence>
<dbReference type="GO" id="GO:0016301">
    <property type="term" value="F:kinase activity"/>
    <property type="evidence" value="ECO:0007669"/>
    <property type="project" value="UniProtKB-KW"/>
</dbReference>
<comment type="caution">
    <text evidence="7">The sequence shown here is derived from an EMBL/GenBank/DDBJ whole genome shotgun (WGS) entry which is preliminary data.</text>
</comment>
<keyword evidence="8" id="KW-1185">Reference proteome</keyword>
<dbReference type="InterPro" id="IPR036371">
    <property type="entry name" value="TPK_B1-bd_sf"/>
</dbReference>
<dbReference type="GeneID" id="97994242"/>
<sequence length="206" mass="21974">MSPPACFIFGAGPFFGLPVSPAPGDVVFAADGGYRHCQAAGLQPDLLLGDFDSLNDLPKGIPIHTFPVEKDDTDTMLAIKYGLKEGYRTFHLYGGTGGRPDHTLANLQALGFLAQAGATGYLYGKSYLFTALRNGSLTLPARKEGIFSLFCLGQEAQGVSIHGAQYPLDRVPVSPFFPIGVSNHFQGNPVTIQVETGCLLIGWEIP</sequence>
<keyword evidence="2" id="KW-0547">Nucleotide-binding</keyword>
<dbReference type="SUPFAM" id="SSF63862">
    <property type="entry name" value="Thiamin pyrophosphokinase, substrate-binding domain"/>
    <property type="match status" value="1"/>
</dbReference>
<dbReference type="GO" id="GO:0030975">
    <property type="term" value="F:thiamine binding"/>
    <property type="evidence" value="ECO:0007669"/>
    <property type="project" value="InterPro"/>
</dbReference>
<dbReference type="PANTHER" id="PTHR41299:SF1">
    <property type="entry name" value="THIAMINE PYROPHOSPHOKINASE"/>
    <property type="match status" value="1"/>
</dbReference>
<dbReference type="RefSeq" id="WP_117141450.1">
    <property type="nucleotide sequence ID" value="NZ_CAKXKJ010000003.1"/>
</dbReference>
<protein>
    <recommendedName>
        <fullName evidence="5">Thiamine diphosphokinase</fullName>
        <ecNumber evidence="5">2.7.6.2</ecNumber>
    </recommendedName>
</protein>
<keyword evidence="1 7" id="KW-0808">Transferase</keyword>
<gene>
    <name evidence="7" type="ORF">DV520_00655</name>
</gene>
<dbReference type="EMBL" id="QQRQ01000001">
    <property type="protein sequence ID" value="RFT07684.1"/>
    <property type="molecule type" value="Genomic_DNA"/>
</dbReference>
<dbReference type="Proteomes" id="UP000260649">
    <property type="component" value="Unassembled WGS sequence"/>
</dbReference>
<name>A0A3E2B6S9_9FIRM</name>
<evidence type="ECO:0000259" key="6">
    <source>
        <dbReference type="SMART" id="SM00983"/>
    </source>
</evidence>
<dbReference type="GO" id="GO:0006772">
    <property type="term" value="P:thiamine metabolic process"/>
    <property type="evidence" value="ECO:0007669"/>
    <property type="project" value="UniProtKB-UniRule"/>
</dbReference>
<dbReference type="GO" id="GO:0004788">
    <property type="term" value="F:thiamine diphosphokinase activity"/>
    <property type="evidence" value="ECO:0007669"/>
    <property type="project" value="UniProtKB-UniRule"/>
</dbReference>
<reference evidence="7 8" key="1">
    <citation type="submission" date="2018-07" db="EMBL/GenBank/DDBJ databases">
        <title>GABA Modulating Bacteria of the Human Gut Microbiota.</title>
        <authorList>
            <person name="Strandwitz P."/>
            <person name="Kim K.H."/>
            <person name="Terekhova D."/>
            <person name="Liu J.K."/>
            <person name="Sharma A."/>
            <person name="Levering J."/>
            <person name="Mcdonald D."/>
            <person name="Dietrich D."/>
            <person name="Ramadhar T.R."/>
            <person name="Lekbua A."/>
            <person name="Mroue N."/>
            <person name="Liston C."/>
            <person name="Stewart E.J."/>
            <person name="Dubin M.J."/>
            <person name="Zengler K."/>
            <person name="Knight R."/>
            <person name="Gilbert J.A."/>
            <person name="Clardy J."/>
            <person name="Lewis K."/>
        </authorList>
    </citation>
    <scope>NUCLEOTIDE SEQUENCE [LARGE SCALE GENOMIC DNA]</scope>
    <source>
        <strain evidence="7 8">KLE1738</strain>
    </source>
</reference>
<dbReference type="InterPro" id="IPR053149">
    <property type="entry name" value="TPK"/>
</dbReference>
<evidence type="ECO:0000256" key="4">
    <source>
        <dbReference type="ARBA" id="ARBA00022840"/>
    </source>
</evidence>
<organism evidence="7 8">
    <name type="scientific">Evtepia gabavorous</name>
    <dbReference type="NCBI Taxonomy" id="2211183"/>
    <lineage>
        <taxon>Bacteria</taxon>
        <taxon>Bacillati</taxon>
        <taxon>Bacillota</taxon>
        <taxon>Clostridia</taxon>
        <taxon>Eubacteriales</taxon>
        <taxon>Evtepia</taxon>
    </lineage>
</organism>
<keyword evidence="3 7" id="KW-0418">Kinase</keyword>